<sequence length="74" mass="8538">MTNKNVRHHTVRFNPARTEGLEKLAVDIGYQQSRPVTVHALVNALADCLLDRQFEIRVLADRIQMNATKNRREP</sequence>
<name>A0A1B7HGD7_9ENTR</name>
<organism evidence="1 2">
    <name type="scientific">Buttiauxella noackiae ATCC 51607</name>
    <dbReference type="NCBI Taxonomy" id="1354255"/>
    <lineage>
        <taxon>Bacteria</taxon>
        <taxon>Pseudomonadati</taxon>
        <taxon>Pseudomonadota</taxon>
        <taxon>Gammaproteobacteria</taxon>
        <taxon>Enterobacterales</taxon>
        <taxon>Enterobacteriaceae</taxon>
        <taxon>Buttiauxella</taxon>
    </lineage>
</organism>
<proteinExistence type="predicted"/>
<evidence type="ECO:0000313" key="2">
    <source>
        <dbReference type="Proteomes" id="UP000078286"/>
    </source>
</evidence>
<dbReference type="Proteomes" id="UP000078286">
    <property type="component" value="Unassembled WGS sequence"/>
</dbReference>
<dbReference type="RefSeq" id="WP_064556395.1">
    <property type="nucleotide sequence ID" value="NZ_LXEO01000070.1"/>
</dbReference>
<comment type="caution">
    <text evidence="1">The sequence shown here is derived from an EMBL/GenBank/DDBJ whole genome shotgun (WGS) entry which is preliminary data.</text>
</comment>
<evidence type="ECO:0000313" key="1">
    <source>
        <dbReference type="EMBL" id="OAT14694.1"/>
    </source>
</evidence>
<gene>
    <name evidence="1" type="ORF">M979_4380</name>
</gene>
<dbReference type="EMBL" id="LXEO01000070">
    <property type="protein sequence ID" value="OAT14694.1"/>
    <property type="molecule type" value="Genomic_DNA"/>
</dbReference>
<accession>A0A1B7HGD7</accession>
<dbReference type="PATRIC" id="fig|1354255.3.peg.4510"/>
<protein>
    <submittedName>
        <fullName evidence="1">Uncharacterized protein</fullName>
    </submittedName>
</protein>
<dbReference type="AlphaFoldDB" id="A0A1B7HGD7"/>
<keyword evidence="2" id="KW-1185">Reference proteome</keyword>
<reference evidence="1 2" key="1">
    <citation type="submission" date="2016-04" db="EMBL/GenBank/DDBJ databases">
        <title>ATOL: Assembling a taxonomically balanced genome-scale reconstruction of the evolutionary history of the Enterobacteriaceae.</title>
        <authorList>
            <person name="Plunkett G.III."/>
            <person name="Neeno-Eckwall E.C."/>
            <person name="Glasner J.D."/>
            <person name="Perna N.T."/>
        </authorList>
    </citation>
    <scope>NUCLEOTIDE SEQUENCE [LARGE SCALE GENOMIC DNA]</scope>
    <source>
        <strain evidence="1 2">ATCC 51607</strain>
    </source>
</reference>